<evidence type="ECO:0000256" key="4">
    <source>
        <dbReference type="ARBA" id="ARBA00022525"/>
    </source>
</evidence>
<keyword evidence="10" id="KW-1185">Reference proteome</keyword>
<dbReference type="SUPFAM" id="SSF51126">
    <property type="entry name" value="Pectin lyase-like"/>
    <property type="match status" value="1"/>
</dbReference>
<dbReference type="InterPro" id="IPR011050">
    <property type="entry name" value="Pectin_lyase_fold/virulence"/>
</dbReference>
<organism evidence="9 10">
    <name type="scientific">Phaeovibrio sulfidiphilus</name>
    <dbReference type="NCBI Taxonomy" id="1220600"/>
    <lineage>
        <taxon>Bacteria</taxon>
        <taxon>Pseudomonadati</taxon>
        <taxon>Pseudomonadota</taxon>
        <taxon>Alphaproteobacteria</taxon>
        <taxon>Rhodospirillales</taxon>
        <taxon>Rhodospirillaceae</taxon>
        <taxon>Phaeovibrio</taxon>
    </lineage>
</organism>
<keyword evidence="5 8" id="KW-0732">Signal</keyword>
<protein>
    <submittedName>
        <fullName evidence="9">Uncharacterized protein</fullName>
    </submittedName>
</protein>
<feature type="chain" id="PRO_5035181785" evidence="8">
    <location>
        <begin position="43"/>
        <end position="711"/>
    </location>
</feature>
<comment type="subcellular location">
    <subcellularLocation>
        <location evidence="1">Cell envelope</location>
    </subcellularLocation>
    <subcellularLocation>
        <location evidence="2">Cell outer membrane</location>
    </subcellularLocation>
    <subcellularLocation>
        <location evidence="3">Secreted</location>
    </subcellularLocation>
</comment>
<evidence type="ECO:0000256" key="8">
    <source>
        <dbReference type="SAM" id="SignalP"/>
    </source>
</evidence>
<dbReference type="RefSeq" id="WP_192534939.1">
    <property type="nucleotide sequence ID" value="NZ_JACZHT010000009.1"/>
</dbReference>
<evidence type="ECO:0000256" key="1">
    <source>
        <dbReference type="ARBA" id="ARBA00004196"/>
    </source>
</evidence>
<dbReference type="Gene3D" id="2.160.20.20">
    <property type="match status" value="1"/>
</dbReference>
<gene>
    <name evidence="9" type="ORF">IHV25_09745</name>
</gene>
<evidence type="ECO:0000313" key="10">
    <source>
        <dbReference type="Proteomes" id="UP000631034"/>
    </source>
</evidence>
<keyword evidence="4" id="KW-0964">Secreted</keyword>
<dbReference type="Proteomes" id="UP000631034">
    <property type="component" value="Unassembled WGS sequence"/>
</dbReference>
<evidence type="ECO:0000313" key="9">
    <source>
        <dbReference type="EMBL" id="MBE1237924.1"/>
    </source>
</evidence>
<dbReference type="InterPro" id="IPR003368">
    <property type="entry name" value="POMP_repeat"/>
</dbReference>
<name>A0A8J7CFF5_9PROT</name>
<evidence type="ECO:0000256" key="2">
    <source>
        <dbReference type="ARBA" id="ARBA00004442"/>
    </source>
</evidence>
<evidence type="ECO:0000256" key="6">
    <source>
        <dbReference type="ARBA" id="ARBA00023136"/>
    </source>
</evidence>
<dbReference type="EMBL" id="JACZHT010000009">
    <property type="protein sequence ID" value="MBE1237924.1"/>
    <property type="molecule type" value="Genomic_DNA"/>
</dbReference>
<feature type="non-terminal residue" evidence="9">
    <location>
        <position position="711"/>
    </location>
</feature>
<evidence type="ECO:0000256" key="5">
    <source>
        <dbReference type="ARBA" id="ARBA00022729"/>
    </source>
</evidence>
<keyword evidence="7" id="KW-0998">Cell outer membrane</keyword>
<reference evidence="9" key="1">
    <citation type="submission" date="2020-10" db="EMBL/GenBank/DDBJ databases">
        <title>Genome sequence of the unusual species of purple photosynthetic bacteria, Phaeovibrio sulfidiphilus DSM 23193, type strain.</title>
        <authorList>
            <person name="Kyndt J.A."/>
            <person name="Meyer T.E."/>
        </authorList>
    </citation>
    <scope>NUCLEOTIDE SEQUENCE</scope>
    <source>
        <strain evidence="9">DSM 23193</strain>
    </source>
</reference>
<comment type="caution">
    <text evidence="9">The sequence shown here is derived from an EMBL/GenBank/DDBJ whole genome shotgun (WGS) entry which is preliminary data.</text>
</comment>
<dbReference type="GO" id="GO:0009279">
    <property type="term" value="C:cell outer membrane"/>
    <property type="evidence" value="ECO:0007669"/>
    <property type="project" value="UniProtKB-SubCell"/>
</dbReference>
<dbReference type="InterPro" id="IPR012332">
    <property type="entry name" value="Autotransporter_pectin_lyase_C"/>
</dbReference>
<sequence>MSIWRHHRTSFACRPARKRSRALSGVALALALGATGAGQATAADYECPPSAGGKCTVTGAVTWEKLGQAGFSGLLSDLAFSGPGGKVTFADDTTLQATSGSADQRLVVGDGVTATLSVADGKTLTIKGGTLETSNANAWGGAIQSIKSTQAPTQTALTIDGTSIFTGNMAKSEKGFASGGAIYSGGWGPVLTFLRDATFTENSAVSGSGRSWGGAIFNSGPLRAYGATKFSENSVTSQSNEAYGGAMANGGFVTFFKDVTFSGNRAFSISGAAVGGAVYNSTSTVTLSGGAVFSGNRAQSDTGNAMGGAIASIGIVNLSKAVTFSGNIAESRSGEARGGAIYNTVNVNLSGEATFTGNSATSASSNAYGGAIFSGGGSKITLEPGEGKTILFSGNTANGVANSIYLQAIDWRDAWVRVVEAGTVDMRSDPMAGQTLDGGSITLFKDGTSTWWLGGENVFAADDNADSRTDFRVKNGTLAFAAGASGGTTVDLRGLKSAFAPEAPATLRLEGDSHKILAGNGGLSPATGTGGTITLAAGSTLTFDLDAARQKTTVLTLRAENVVLPTASGETVNLDVRSFKNVVGAEYWLLDAGVDLTDRVTLKYRGETIVGSSLEGALVGELSADKKVQKLIVKQLPNRKLTWVGDSNTWNTTIADKWRLPDGTTLTVFLPGDAVEFIPEHTGTVDINAGGVVVAGMEIKGGTFVFKGGEI</sequence>
<dbReference type="Pfam" id="PF02415">
    <property type="entry name" value="Chlam_PMP"/>
    <property type="match status" value="3"/>
</dbReference>
<keyword evidence="6" id="KW-0472">Membrane</keyword>
<feature type="signal peptide" evidence="8">
    <location>
        <begin position="1"/>
        <end position="42"/>
    </location>
</feature>
<evidence type="ECO:0000256" key="7">
    <source>
        <dbReference type="ARBA" id="ARBA00023237"/>
    </source>
</evidence>
<accession>A0A8J7CFF5</accession>
<dbReference type="GO" id="GO:0005576">
    <property type="term" value="C:extracellular region"/>
    <property type="evidence" value="ECO:0007669"/>
    <property type="project" value="UniProtKB-SubCell"/>
</dbReference>
<proteinExistence type="predicted"/>
<evidence type="ECO:0000256" key="3">
    <source>
        <dbReference type="ARBA" id="ARBA00004613"/>
    </source>
</evidence>
<dbReference type="AlphaFoldDB" id="A0A8J7CFF5"/>